<accession>A0A817USG8</accession>
<feature type="domain" description="Helicase C-terminal" evidence="10">
    <location>
        <begin position="580"/>
        <end position="741"/>
    </location>
</feature>
<dbReference type="PROSITE" id="PS51059">
    <property type="entry name" value="PARP_CATALYTIC"/>
    <property type="match status" value="1"/>
</dbReference>
<dbReference type="SUPFAM" id="SSF52540">
    <property type="entry name" value="P-loop containing nucleoside triphosphate hydrolases"/>
    <property type="match status" value="1"/>
</dbReference>
<dbReference type="GO" id="GO:0004386">
    <property type="term" value="F:helicase activity"/>
    <property type="evidence" value="ECO:0007669"/>
    <property type="project" value="UniProtKB-KW"/>
</dbReference>
<dbReference type="PROSITE" id="PS51192">
    <property type="entry name" value="HELICASE_ATP_BIND_1"/>
    <property type="match status" value="1"/>
</dbReference>
<evidence type="ECO:0000313" key="11">
    <source>
        <dbReference type="EMBL" id="CAF3333999.1"/>
    </source>
</evidence>
<name>A0A817USG8_9BILA</name>
<keyword evidence="4" id="KW-0067">ATP-binding</keyword>
<keyword evidence="6" id="KW-0808">Transferase</keyword>
<dbReference type="InterPro" id="IPR001650">
    <property type="entry name" value="Helicase_C-like"/>
</dbReference>
<dbReference type="GO" id="GO:0003950">
    <property type="term" value="F:NAD+ poly-ADP-ribosyltransferase activity"/>
    <property type="evidence" value="ECO:0007669"/>
    <property type="project" value="UniProtKB-UniRule"/>
</dbReference>
<gene>
    <name evidence="11" type="ORF">TIS948_LOCUS21666</name>
</gene>
<evidence type="ECO:0000256" key="3">
    <source>
        <dbReference type="ARBA" id="ARBA00022806"/>
    </source>
</evidence>
<proteinExistence type="inferred from homology"/>
<evidence type="ECO:0000256" key="1">
    <source>
        <dbReference type="ARBA" id="ARBA00022741"/>
    </source>
</evidence>
<keyword evidence="1" id="KW-0547">Nucleotide-binding</keyword>
<dbReference type="SMART" id="SM00847">
    <property type="entry name" value="HA2"/>
    <property type="match status" value="1"/>
</dbReference>
<dbReference type="InterPro" id="IPR007502">
    <property type="entry name" value="Helicase-assoc_dom"/>
</dbReference>
<dbReference type="Gene3D" id="3.40.50.300">
    <property type="entry name" value="P-loop containing nucleotide triphosphate hydrolases"/>
    <property type="match status" value="2"/>
</dbReference>
<dbReference type="InterPro" id="IPR012317">
    <property type="entry name" value="Poly(ADP-ribose)pol_cat_dom"/>
</dbReference>
<keyword evidence="2" id="KW-0378">Hydrolase</keyword>
<evidence type="ECO:0000256" key="5">
    <source>
        <dbReference type="ARBA" id="ARBA00038040"/>
    </source>
</evidence>
<sequence>MPNLSENADDYINEHSHQSNSEVEQVIINSIPNIVNKDELENMAVKARSALENENEQLKTKLFAIERQLSAQCRTLNETSTTNEVILNSMISNLEETQSKLNEKVQHEQLINETVKDVLIAEYTLPKSKQSIVFKHNLLLNALQKLNYPHKTYFQDTIPMINFDEKYEYKLVLKGFPIHHKELKETFARLEELFDRIQKAEEFFEQKTNRKRQLLIRVIERVRPINQIYWKHYCDYLLKLVSEKCNEYVEEFKTNMKKHSDKMINDSIENSSIKFRQEIGKLTNSYLEQDTFSHDINLLKVTALNAFIRDHVLHQQNSTKGGAPNKTSVSILNQYIDRIRKLLSTKDVYQGCTLEHFQMVVSLLQSIMIYYNCFLLQLPLFNVSIDLLKQIENNTVTTIETATGSGKSTLLPALLIAEGYDKVIVTQPRRLPCSMISQRVNSMVKEDLTGWAISGAEKNVRAKILYVTDGLLKERLLNDENLITQNTKLNKSVIFFIDEVHERSINIDLCLALFARLLKLNPDFKTKMKLIISSATLDSSVPDLYRNIPGCTLSVFNLTSISTRFPISVNRVAGENILDLVQQLYSKRVRNEQILCFVGSVQEVHENCALIKSITKGAIIAYPLVQSQSAIDQEKLIEQGTLFFSTTVAETSLTFPCLKYVIDTGVINMPVYNIELERTELKEIIAAESTTKQRLGRLGRTQPGEFYALYNYAPGEQRKYPVPQICQSKLANIDFMLRKSRLRTNMLEFQEYFPNKPEQSYITDAIKQLQLLGLVSTTSAKNFTKLGLSISKLPDLSSLPMSKAVYSALRKRQCGRDLIILSSILSVLNTSAIIKSIPSKYKCAEGDFMTLLNVMNVILLVQRSVPAKEFNIDRVCNAKGLSASAYILKQAFRRYKNLEKAFNLSEEFREDAQIQSSSWENIAKALLDGFSDNVFVSTRILQGKAQQFLRYNLQQRTFDPQQQQSDDTPTVAVIDRSSTLRTGNKGLLPASLVLARDVQYLTVIRSTAIISFVGKIEPPWLEYQFNRKMKLNAAEEQKLNADNILQQAIQKFPHIQIKIVDSKIVFRGSSGYILNAELFIRQQLTTTLLFTLESDSPNDENDTLTRNLKSVTNMPIDLFGPLRWRWEAEQQVKVRTKMNTKKRTITVTVEGLDSQNQAVKKEFMSFLSWLRMCAVIRDPHSGVAPRVLKPQIRQQYRYMEERIGKITDPDRTSIDRWKSLKGPAATRETRMEVVAWIAVCLFDCRLEGGFVRDWVVGDYSSKPTHIPPQQWVHYDPKSEGGFVRDWVVGDYSSKPTHIPPQQWVHYDPKSGMPILNRDLVPSDLDCHLPAAKPFDVEAFLDALYGYGIIAKAFKQDWRYVILIDENTKTGPFTMDLIEPHIVLTHDRNNFDVINLSLEKLYTRDLGMRVDITVLRSIDGENGPNTSGTVAERIEKMKSRRWKPIGKPLNFNPNPPASYNAILVPYPVSTVLYKNIVTAMETINGARVISIEQIKNPDIESLYEYMKKPISKECRDNDPNERELYHGTSGDVVEGIINRGYDDRHFSNTGAWGHGAYFADDPRKSNGYANPDPKTTRRVIFYNKVLLGIESIQTETDATLTAAPIGHHSFHGAGGWPGFQFHEYVTVDMRISAEIGMREIKLFEFLLFPLLVFHKIKYI</sequence>
<dbReference type="Pfam" id="PF00270">
    <property type="entry name" value="DEAD"/>
    <property type="match status" value="1"/>
</dbReference>
<keyword evidence="7" id="KW-0175">Coiled coil</keyword>
<evidence type="ECO:0000259" key="9">
    <source>
        <dbReference type="PROSITE" id="PS51192"/>
    </source>
</evidence>
<dbReference type="PANTHER" id="PTHR18934">
    <property type="entry name" value="ATP-DEPENDENT RNA HELICASE"/>
    <property type="match status" value="1"/>
</dbReference>
<evidence type="ECO:0000256" key="4">
    <source>
        <dbReference type="ARBA" id="ARBA00022840"/>
    </source>
</evidence>
<dbReference type="Pfam" id="PF00271">
    <property type="entry name" value="Helicase_C"/>
    <property type="match status" value="1"/>
</dbReference>
<comment type="similarity">
    <text evidence="5">Belongs to the DEAD box helicase family. DEAH subfamily. PRP16 sub-subfamily.</text>
</comment>
<dbReference type="GO" id="GO:0003723">
    <property type="term" value="F:RNA binding"/>
    <property type="evidence" value="ECO:0007669"/>
    <property type="project" value="TreeGrafter"/>
</dbReference>
<reference evidence="11" key="1">
    <citation type="submission" date="2021-02" db="EMBL/GenBank/DDBJ databases">
        <authorList>
            <person name="Nowell W R."/>
        </authorList>
    </citation>
    <scope>NUCLEOTIDE SEQUENCE</scope>
</reference>
<dbReference type="InterPro" id="IPR014001">
    <property type="entry name" value="Helicase_ATP-bd"/>
</dbReference>
<dbReference type="InterPro" id="IPR027417">
    <property type="entry name" value="P-loop_NTPase"/>
</dbReference>
<keyword evidence="6" id="KW-0328">Glycosyltransferase</keyword>
<keyword evidence="6" id="KW-0520">NAD</keyword>
<organism evidence="11 12">
    <name type="scientific">Rotaria socialis</name>
    <dbReference type="NCBI Taxonomy" id="392032"/>
    <lineage>
        <taxon>Eukaryota</taxon>
        <taxon>Metazoa</taxon>
        <taxon>Spiralia</taxon>
        <taxon>Gnathifera</taxon>
        <taxon>Rotifera</taxon>
        <taxon>Eurotatoria</taxon>
        <taxon>Bdelloidea</taxon>
        <taxon>Philodinida</taxon>
        <taxon>Philodinidae</taxon>
        <taxon>Rotaria</taxon>
    </lineage>
</organism>
<evidence type="ECO:0000256" key="7">
    <source>
        <dbReference type="SAM" id="Coils"/>
    </source>
</evidence>
<dbReference type="PROSITE" id="PS51194">
    <property type="entry name" value="HELICASE_CTER"/>
    <property type="match status" value="1"/>
</dbReference>
<dbReference type="OrthoDB" id="10038218at2759"/>
<dbReference type="CDD" id="cd17917">
    <property type="entry name" value="DEXHc_RHA-like"/>
    <property type="match status" value="1"/>
</dbReference>
<dbReference type="SMART" id="SM00487">
    <property type="entry name" value="DEXDc"/>
    <property type="match status" value="1"/>
</dbReference>
<dbReference type="EC" id="2.4.2.-" evidence="6"/>
<keyword evidence="3" id="KW-0347">Helicase</keyword>
<dbReference type="Pfam" id="PF00644">
    <property type="entry name" value="PARP"/>
    <property type="match status" value="1"/>
</dbReference>
<dbReference type="InterPro" id="IPR011545">
    <property type="entry name" value="DEAD/DEAH_box_helicase_dom"/>
</dbReference>
<evidence type="ECO:0000259" key="10">
    <source>
        <dbReference type="PROSITE" id="PS51194"/>
    </source>
</evidence>
<evidence type="ECO:0000259" key="8">
    <source>
        <dbReference type="PROSITE" id="PS51059"/>
    </source>
</evidence>
<feature type="domain" description="PARP catalytic" evidence="8">
    <location>
        <begin position="1448"/>
        <end position="1658"/>
    </location>
</feature>
<dbReference type="GO" id="GO:0005524">
    <property type="term" value="F:ATP binding"/>
    <property type="evidence" value="ECO:0007669"/>
    <property type="project" value="UniProtKB-KW"/>
</dbReference>
<dbReference type="EMBL" id="CAJNXB010003755">
    <property type="protein sequence ID" value="CAF3333999.1"/>
    <property type="molecule type" value="Genomic_DNA"/>
</dbReference>
<feature type="domain" description="Helicase ATP-binding" evidence="9">
    <location>
        <begin position="388"/>
        <end position="555"/>
    </location>
</feature>
<dbReference type="GO" id="GO:0016787">
    <property type="term" value="F:hydrolase activity"/>
    <property type="evidence" value="ECO:0007669"/>
    <property type="project" value="UniProtKB-KW"/>
</dbReference>
<evidence type="ECO:0000313" key="12">
    <source>
        <dbReference type="Proteomes" id="UP000663825"/>
    </source>
</evidence>
<protein>
    <recommendedName>
        <fullName evidence="6">Poly [ADP-ribose] polymerase</fullName>
        <shortName evidence="6">PARP</shortName>
        <ecNumber evidence="6">2.4.2.-</ecNumber>
    </recommendedName>
</protein>
<dbReference type="Proteomes" id="UP000663825">
    <property type="component" value="Unassembled WGS sequence"/>
</dbReference>
<feature type="coiled-coil region" evidence="7">
    <location>
        <begin position="180"/>
        <end position="210"/>
    </location>
</feature>
<dbReference type="PANTHER" id="PTHR18934:SF91">
    <property type="entry name" value="PRE-MRNA-SPLICING FACTOR ATP-DEPENDENT RNA HELICASE PRP16"/>
    <property type="match status" value="1"/>
</dbReference>
<dbReference type="Gene3D" id="3.90.228.10">
    <property type="match status" value="1"/>
</dbReference>
<evidence type="ECO:0000256" key="6">
    <source>
        <dbReference type="RuleBase" id="RU362114"/>
    </source>
</evidence>
<evidence type="ECO:0000256" key="2">
    <source>
        <dbReference type="ARBA" id="ARBA00022801"/>
    </source>
</evidence>
<comment type="caution">
    <text evidence="11">The sequence shown here is derived from an EMBL/GenBank/DDBJ whole genome shotgun (WGS) entry which is preliminary data.</text>
</comment>
<dbReference type="SUPFAM" id="SSF56399">
    <property type="entry name" value="ADP-ribosylation"/>
    <property type="match status" value="1"/>
</dbReference>
<feature type="coiled-coil region" evidence="7">
    <location>
        <begin position="37"/>
        <end position="68"/>
    </location>
</feature>